<evidence type="ECO:0000313" key="8">
    <source>
        <dbReference type="EMBL" id="KAE8278752.1"/>
    </source>
</evidence>
<feature type="region of interest" description="Disordered" evidence="6">
    <location>
        <begin position="183"/>
        <end position="262"/>
    </location>
</feature>
<evidence type="ECO:0000256" key="2">
    <source>
        <dbReference type="ARBA" id="ARBA00022695"/>
    </source>
</evidence>
<protein>
    <recommendedName>
        <fullName evidence="7">Murine leukemia virus integrase C-terminal domain-containing protein</fullName>
    </recommendedName>
</protein>
<comment type="caution">
    <text evidence="8">The sequence shown here is derived from an EMBL/GenBank/DDBJ whole genome shotgun (WGS) entry which is preliminary data.</text>
</comment>
<evidence type="ECO:0000259" key="7">
    <source>
        <dbReference type="Pfam" id="PF18697"/>
    </source>
</evidence>
<reference evidence="8 9" key="1">
    <citation type="submission" date="2019-07" db="EMBL/GenBank/DDBJ databases">
        <title>Chromosome genome assembly for large yellow croaker.</title>
        <authorList>
            <person name="Xiao S."/>
        </authorList>
    </citation>
    <scope>NUCLEOTIDE SEQUENCE [LARGE SCALE GENOMIC DNA]</scope>
    <source>
        <strain evidence="8">JMULYC20181020</strain>
        <tissue evidence="8">Muscle</tissue>
    </source>
</reference>
<sequence length="262" mass="29641">MSDILEKLPTLQDGAHPWISKLEELMVGTHMAVGDIKKLLASLLGIAGMEELLQKAGLNRQRKEEVQDRLDEQERITVQPGDKVFVKVFRRKWYSERREGPFEVVRSTGTAVQVKGSPTWYHLSHCIKAPREEVQQARGQNDEGPEEGDHYVGEHAADRQMHEVSQSQNPERGTVQVREAVSDVDDALDGTCNDDVDNGQGREFKDINFQHAPETSGHGTGESKPPENEKGFDSSPEDLRDQSRQRSPRPVRRRVKPLRYAD</sequence>
<evidence type="ECO:0000256" key="5">
    <source>
        <dbReference type="ARBA" id="ARBA00022801"/>
    </source>
</evidence>
<feature type="compositionally biased region" description="Basic residues" evidence="6">
    <location>
        <begin position="246"/>
        <end position="262"/>
    </location>
</feature>
<keyword evidence="5" id="KW-0378">Hydrolase</keyword>
<feature type="domain" description="Murine leukemia virus integrase C-terminal" evidence="7">
    <location>
        <begin position="79"/>
        <end position="129"/>
    </location>
</feature>
<dbReference type="EMBL" id="REGW02000024">
    <property type="protein sequence ID" value="KAE8278752.1"/>
    <property type="molecule type" value="Genomic_DNA"/>
</dbReference>
<evidence type="ECO:0000256" key="4">
    <source>
        <dbReference type="ARBA" id="ARBA00022759"/>
    </source>
</evidence>
<dbReference type="Pfam" id="PF18697">
    <property type="entry name" value="MLVIN_C"/>
    <property type="match status" value="1"/>
</dbReference>
<accession>A0A6G0HI93</accession>
<dbReference type="AlphaFoldDB" id="A0A6G0HI93"/>
<feature type="compositionally biased region" description="Acidic residues" evidence="6">
    <location>
        <begin position="183"/>
        <end position="197"/>
    </location>
</feature>
<keyword evidence="9" id="KW-1185">Reference proteome</keyword>
<gene>
    <name evidence="8" type="ORF">D5F01_LYC23671</name>
</gene>
<evidence type="ECO:0000256" key="3">
    <source>
        <dbReference type="ARBA" id="ARBA00022722"/>
    </source>
</evidence>
<feature type="compositionally biased region" description="Basic and acidic residues" evidence="6">
    <location>
        <begin position="224"/>
        <end position="244"/>
    </location>
</feature>
<evidence type="ECO:0000256" key="6">
    <source>
        <dbReference type="SAM" id="MobiDB-lite"/>
    </source>
</evidence>
<keyword evidence="1" id="KW-0808">Transferase</keyword>
<dbReference type="Gene3D" id="2.30.30.850">
    <property type="match status" value="1"/>
</dbReference>
<evidence type="ECO:0000313" key="9">
    <source>
        <dbReference type="Proteomes" id="UP000424527"/>
    </source>
</evidence>
<organism evidence="8 9">
    <name type="scientific">Larimichthys crocea</name>
    <name type="common">Large yellow croaker</name>
    <name type="synonym">Pseudosciaena crocea</name>
    <dbReference type="NCBI Taxonomy" id="215358"/>
    <lineage>
        <taxon>Eukaryota</taxon>
        <taxon>Metazoa</taxon>
        <taxon>Chordata</taxon>
        <taxon>Craniata</taxon>
        <taxon>Vertebrata</taxon>
        <taxon>Euteleostomi</taxon>
        <taxon>Actinopterygii</taxon>
        <taxon>Neopterygii</taxon>
        <taxon>Teleostei</taxon>
        <taxon>Neoteleostei</taxon>
        <taxon>Acanthomorphata</taxon>
        <taxon>Eupercaria</taxon>
        <taxon>Sciaenidae</taxon>
        <taxon>Larimichthys</taxon>
    </lineage>
</organism>
<dbReference type="GO" id="GO:0004519">
    <property type="term" value="F:endonuclease activity"/>
    <property type="evidence" value="ECO:0007669"/>
    <property type="project" value="UniProtKB-KW"/>
</dbReference>
<dbReference type="Proteomes" id="UP000424527">
    <property type="component" value="Unassembled WGS sequence"/>
</dbReference>
<dbReference type="GO" id="GO:0016787">
    <property type="term" value="F:hydrolase activity"/>
    <property type="evidence" value="ECO:0007669"/>
    <property type="project" value="UniProtKB-KW"/>
</dbReference>
<dbReference type="InterPro" id="IPR040643">
    <property type="entry name" value="MLVIN_C"/>
</dbReference>
<keyword evidence="4" id="KW-0255">Endonuclease</keyword>
<evidence type="ECO:0000256" key="1">
    <source>
        <dbReference type="ARBA" id="ARBA00022679"/>
    </source>
</evidence>
<keyword evidence="3" id="KW-0540">Nuclease</keyword>
<name>A0A6G0HI93_LARCR</name>
<dbReference type="GO" id="GO:0016779">
    <property type="term" value="F:nucleotidyltransferase activity"/>
    <property type="evidence" value="ECO:0007669"/>
    <property type="project" value="UniProtKB-KW"/>
</dbReference>
<proteinExistence type="predicted"/>
<keyword evidence="2" id="KW-0548">Nucleotidyltransferase</keyword>